<dbReference type="InterPro" id="IPR040442">
    <property type="entry name" value="Pyrv_kinase-like_dom_sf"/>
</dbReference>
<dbReference type="Proteomes" id="UP000095767">
    <property type="component" value="Unassembled WGS sequence"/>
</dbReference>
<name>A0A1E5V3L0_9POAL</name>
<gene>
    <name evidence="2" type="ORF">BAE44_0019396</name>
</gene>
<dbReference type="SUPFAM" id="SSF51621">
    <property type="entry name" value="Phosphoenolpyruvate/pyruvate domain"/>
    <property type="match status" value="1"/>
</dbReference>
<dbReference type="AlphaFoldDB" id="A0A1E5V3L0"/>
<dbReference type="PANTHER" id="PTHR42905:SF10">
    <property type="entry name" value="OS04G0386600 PROTEIN"/>
    <property type="match status" value="1"/>
</dbReference>
<dbReference type="InterPro" id="IPR015813">
    <property type="entry name" value="Pyrv/PenolPyrv_kinase-like_dom"/>
</dbReference>
<evidence type="ECO:0000256" key="1">
    <source>
        <dbReference type="ARBA" id="ARBA00022531"/>
    </source>
</evidence>
<dbReference type="InterPro" id="IPR039556">
    <property type="entry name" value="ICL/PEPM"/>
</dbReference>
<dbReference type="Pfam" id="PF13714">
    <property type="entry name" value="PEP_mutase"/>
    <property type="match status" value="1"/>
</dbReference>
<reference evidence="2 3" key="1">
    <citation type="submission" date="2016-09" db="EMBL/GenBank/DDBJ databases">
        <title>The draft genome of Dichanthelium oligosanthes: A C3 panicoid grass species.</title>
        <authorList>
            <person name="Studer A.J."/>
            <person name="Schnable J.C."/>
            <person name="Brutnell T.P."/>
        </authorList>
    </citation>
    <scope>NUCLEOTIDE SEQUENCE [LARGE SCALE GENOMIC DNA]</scope>
    <source>
        <strain evidence="3">cv. Kellogg 1175</strain>
        <tissue evidence="2">Leaf</tissue>
    </source>
</reference>
<evidence type="ECO:0000313" key="3">
    <source>
        <dbReference type="Proteomes" id="UP000095767"/>
    </source>
</evidence>
<sequence length="266" mass="28398">MAARCPYFAAEESSRGIRPGESPAAALRRILATPGAHQAPCCFDALGARLVEGAGFPIAFMGGACASLSPNFKVAPKACGHTEGRKVISREEAIMHIKAAVDARKESGSDIVIVARTDSRQAMSLDEALWRVKAFADAGADVLFIDALASVEEMKAFCAVAPEVPKMANMLEGGGKTPILSPAELEKIGFSLVVYPLSLVGVAMRAMQDALVAIKDGGVPPPSILPSFQEIKDTLGFNRYYKEEKQYQVVSYDVHLSYSVNNEKSC</sequence>
<keyword evidence="2" id="KW-0456">Lyase</keyword>
<comment type="caution">
    <text evidence="2">The sequence shown here is derived from an EMBL/GenBank/DDBJ whole genome shotgun (WGS) entry which is preliminary data.</text>
</comment>
<dbReference type="PANTHER" id="PTHR42905">
    <property type="entry name" value="PHOSPHOENOLPYRUVATE CARBOXYLASE"/>
    <property type="match status" value="1"/>
</dbReference>
<keyword evidence="3" id="KW-1185">Reference proteome</keyword>
<dbReference type="Gene3D" id="3.20.20.60">
    <property type="entry name" value="Phosphoenolpyruvate-binding domains"/>
    <property type="match status" value="2"/>
</dbReference>
<proteinExistence type="predicted"/>
<evidence type="ECO:0000313" key="2">
    <source>
        <dbReference type="EMBL" id="OEL19585.1"/>
    </source>
</evidence>
<protein>
    <submittedName>
        <fullName evidence="2">2,3-dimethylmalate lyase</fullName>
    </submittedName>
</protein>
<dbReference type="CDD" id="cd00377">
    <property type="entry name" value="ICL_PEPM"/>
    <property type="match status" value="1"/>
</dbReference>
<organism evidence="2 3">
    <name type="scientific">Dichanthelium oligosanthes</name>
    <dbReference type="NCBI Taxonomy" id="888268"/>
    <lineage>
        <taxon>Eukaryota</taxon>
        <taxon>Viridiplantae</taxon>
        <taxon>Streptophyta</taxon>
        <taxon>Embryophyta</taxon>
        <taxon>Tracheophyta</taxon>
        <taxon>Spermatophyta</taxon>
        <taxon>Magnoliopsida</taxon>
        <taxon>Liliopsida</taxon>
        <taxon>Poales</taxon>
        <taxon>Poaceae</taxon>
        <taxon>PACMAD clade</taxon>
        <taxon>Panicoideae</taxon>
        <taxon>Panicodae</taxon>
        <taxon>Paniceae</taxon>
        <taxon>Dichantheliinae</taxon>
        <taxon>Dichanthelium</taxon>
    </lineage>
</organism>
<dbReference type="GO" id="GO:0015979">
    <property type="term" value="P:photosynthesis"/>
    <property type="evidence" value="ECO:0007669"/>
    <property type="project" value="UniProtKB-KW"/>
</dbReference>
<accession>A0A1E5V3L0</accession>
<dbReference type="EMBL" id="LWDX02053118">
    <property type="protein sequence ID" value="OEL19585.1"/>
    <property type="molecule type" value="Genomic_DNA"/>
</dbReference>
<dbReference type="GO" id="GO:0016829">
    <property type="term" value="F:lyase activity"/>
    <property type="evidence" value="ECO:0007669"/>
    <property type="project" value="UniProtKB-KW"/>
</dbReference>
<dbReference type="STRING" id="888268.A0A1E5V3L0"/>
<dbReference type="OrthoDB" id="1923844at2759"/>
<keyword evidence="1" id="KW-0602">Photosynthesis</keyword>